<proteinExistence type="predicted"/>
<dbReference type="RefSeq" id="WP_104523347.1">
    <property type="nucleotide sequence ID" value="NZ_NHRY01000277.1"/>
</dbReference>
<comment type="caution">
    <text evidence="3">The sequence shown here is derived from an EMBL/GenBank/DDBJ whole genome shotgun (WGS) entry which is preliminary data.</text>
</comment>
<organism evidence="3 4">
    <name type="scientific">Rhodopila globiformis</name>
    <name type="common">Rhodopseudomonas globiformis</name>
    <dbReference type="NCBI Taxonomy" id="1071"/>
    <lineage>
        <taxon>Bacteria</taxon>
        <taxon>Pseudomonadati</taxon>
        <taxon>Pseudomonadota</taxon>
        <taxon>Alphaproteobacteria</taxon>
        <taxon>Acetobacterales</taxon>
        <taxon>Acetobacteraceae</taxon>
        <taxon>Rhodopila</taxon>
    </lineage>
</organism>
<name>A0A2S6MTR6_RHOGL</name>
<dbReference type="InterPro" id="IPR027417">
    <property type="entry name" value="P-loop_NTPase"/>
</dbReference>
<protein>
    <recommendedName>
        <fullName evidence="5">AAA+ ATPase domain-containing protein</fullName>
    </recommendedName>
</protein>
<keyword evidence="2" id="KW-1133">Transmembrane helix</keyword>
<reference evidence="3 4" key="1">
    <citation type="journal article" date="2018" name="Arch. Microbiol.">
        <title>New insights into the metabolic potential of the phototrophic purple bacterium Rhodopila globiformis DSM 161(T) from its draft genome sequence and evidence for a vanadium-dependent nitrogenase.</title>
        <authorList>
            <person name="Imhoff J.F."/>
            <person name="Rahn T."/>
            <person name="Kunzel S."/>
            <person name="Neulinger S.C."/>
        </authorList>
    </citation>
    <scope>NUCLEOTIDE SEQUENCE [LARGE SCALE GENOMIC DNA]</scope>
    <source>
        <strain evidence="3 4">DSM 161</strain>
    </source>
</reference>
<accession>A0A2S6MTR6</accession>
<dbReference type="PANTHER" id="PTHR35894:SF1">
    <property type="entry name" value="PHOSPHORIBULOKINASE _ URIDINE KINASE FAMILY"/>
    <property type="match status" value="1"/>
</dbReference>
<evidence type="ECO:0000313" key="3">
    <source>
        <dbReference type="EMBL" id="PPQ25756.1"/>
    </source>
</evidence>
<keyword evidence="2" id="KW-0472">Membrane</keyword>
<dbReference type="PRINTS" id="PR00300">
    <property type="entry name" value="CLPPROTEASEA"/>
</dbReference>
<dbReference type="Gene3D" id="3.40.50.300">
    <property type="entry name" value="P-loop containing nucleotide triphosphate hydrolases"/>
    <property type="match status" value="1"/>
</dbReference>
<dbReference type="InterPro" id="IPR001270">
    <property type="entry name" value="ClpA/B"/>
</dbReference>
<dbReference type="GO" id="GO:0005524">
    <property type="term" value="F:ATP binding"/>
    <property type="evidence" value="ECO:0007669"/>
    <property type="project" value="InterPro"/>
</dbReference>
<dbReference type="PANTHER" id="PTHR35894">
    <property type="entry name" value="GENERAL SECRETION PATHWAY PROTEIN A-RELATED"/>
    <property type="match status" value="1"/>
</dbReference>
<evidence type="ECO:0000313" key="4">
    <source>
        <dbReference type="Proteomes" id="UP000239724"/>
    </source>
</evidence>
<dbReference type="SUPFAM" id="SSF81901">
    <property type="entry name" value="HCP-like"/>
    <property type="match status" value="1"/>
</dbReference>
<keyword evidence="4" id="KW-1185">Reference proteome</keyword>
<dbReference type="InterPro" id="IPR052026">
    <property type="entry name" value="ExeA_AAA_ATPase_DNA-bind"/>
</dbReference>
<sequence length="453" mass="47097">MTAAPKAAAPPTDAAAPASYLDLYGLSKPPFGKDADAANYILFASHRRCFELLVDHMMNGSGLILLLGAEGVGKTETLRAAGDVAAESGMPVIRVMRPPNGRVTLAAFTAALPGGADPEATAVEPVHAILSPPRKALLLDDVDLLPPDALQLLLRLLQPSTEASGIAVVATSTADIAAAPPRPEFGELAGLARTSVRLSPIGLSESRQYIERLLWMSGGTTRRLIAPDALRQIIARSGGLPGAINRQMEAAFTAGFVRGDVRITARTVAATARPIGHQPRPAAAVQASLAARILSAVAIALLAVGMATFLFKALSDRHGQPAATPSPAQVQPPASPGTHASAAAPPPRARTPETLPPDVMAALLKRGEEFVALGDLAAARLLFQRAAEAGSARAALAMGRTYDPEYLSLGAAQGVRPDLARAMAWYQKSAVLGDAQAEALTRRAERRGADKDR</sequence>
<dbReference type="EMBL" id="NHRY01000277">
    <property type="protein sequence ID" value="PPQ25756.1"/>
    <property type="molecule type" value="Genomic_DNA"/>
</dbReference>
<evidence type="ECO:0008006" key="5">
    <source>
        <dbReference type="Google" id="ProtNLM"/>
    </source>
</evidence>
<evidence type="ECO:0000256" key="1">
    <source>
        <dbReference type="SAM" id="MobiDB-lite"/>
    </source>
</evidence>
<keyword evidence="2" id="KW-0812">Transmembrane</keyword>
<feature type="compositionally biased region" description="Low complexity" evidence="1">
    <location>
        <begin position="320"/>
        <end position="332"/>
    </location>
</feature>
<feature type="transmembrane region" description="Helical" evidence="2">
    <location>
        <begin position="289"/>
        <end position="311"/>
    </location>
</feature>
<dbReference type="SUPFAM" id="SSF52540">
    <property type="entry name" value="P-loop containing nucleoside triphosphate hydrolases"/>
    <property type="match status" value="1"/>
</dbReference>
<feature type="region of interest" description="Disordered" evidence="1">
    <location>
        <begin position="318"/>
        <end position="355"/>
    </location>
</feature>
<dbReference type="AlphaFoldDB" id="A0A2S6MTR6"/>
<evidence type="ECO:0000256" key="2">
    <source>
        <dbReference type="SAM" id="Phobius"/>
    </source>
</evidence>
<dbReference type="Proteomes" id="UP000239724">
    <property type="component" value="Unassembled WGS sequence"/>
</dbReference>
<dbReference type="OrthoDB" id="8237329at2"/>
<dbReference type="Gene3D" id="1.25.40.10">
    <property type="entry name" value="Tetratricopeptide repeat domain"/>
    <property type="match status" value="1"/>
</dbReference>
<gene>
    <name evidence="3" type="ORF">CCS01_31790</name>
</gene>
<dbReference type="InterPro" id="IPR011990">
    <property type="entry name" value="TPR-like_helical_dom_sf"/>
</dbReference>